<dbReference type="EMBL" id="NMVQ01000047">
    <property type="protein sequence ID" value="OYO16640.1"/>
    <property type="molecule type" value="Genomic_DNA"/>
</dbReference>
<gene>
    <name evidence="1" type="ORF">CGZ93_17930</name>
</gene>
<evidence type="ECO:0000313" key="2">
    <source>
        <dbReference type="Proteomes" id="UP000216311"/>
    </source>
</evidence>
<reference evidence="1 2" key="1">
    <citation type="submission" date="2017-07" db="EMBL/GenBank/DDBJ databases">
        <title>Draft whole genome sequences of clinical Proprionibacteriaceae strains.</title>
        <authorList>
            <person name="Bernier A.-M."/>
            <person name="Bernard K."/>
            <person name="Domingo M.-C."/>
        </authorList>
    </citation>
    <scope>NUCLEOTIDE SEQUENCE [LARGE SCALE GENOMIC DNA]</scope>
    <source>
        <strain evidence="1 2">NML 130396</strain>
    </source>
</reference>
<dbReference type="AlphaFoldDB" id="A0A255GLE4"/>
<proteinExistence type="predicted"/>
<keyword evidence="2" id="KW-1185">Reference proteome</keyword>
<protein>
    <submittedName>
        <fullName evidence="1">Uncharacterized protein</fullName>
    </submittedName>
</protein>
<comment type="caution">
    <text evidence="1">The sequence shown here is derived from an EMBL/GenBank/DDBJ whole genome shotgun (WGS) entry which is preliminary data.</text>
</comment>
<organism evidence="1 2">
    <name type="scientific">Enemella dayhoffiae</name>
    <dbReference type="NCBI Taxonomy" id="2016507"/>
    <lineage>
        <taxon>Bacteria</taxon>
        <taxon>Bacillati</taxon>
        <taxon>Actinomycetota</taxon>
        <taxon>Actinomycetes</taxon>
        <taxon>Propionibacteriales</taxon>
        <taxon>Propionibacteriaceae</taxon>
        <taxon>Enemella</taxon>
    </lineage>
</organism>
<evidence type="ECO:0000313" key="1">
    <source>
        <dbReference type="EMBL" id="OYO16640.1"/>
    </source>
</evidence>
<accession>A0A255GLE4</accession>
<dbReference type="Proteomes" id="UP000216311">
    <property type="component" value="Unassembled WGS sequence"/>
</dbReference>
<name>A0A255GLE4_9ACTN</name>
<sequence length="199" mass="21357">MGSGVLTVADEFDTISAVSLALDGNRKVRYSVDSCMVEWELPLISPDPYLYGVPQAMRIVTPGAGRGLVWPLFRNKAGQQIGRLDWGTPDESDTEPLTNTGNATAYPVVRVHGNFPAGFELVLAAGGWHRIVFNADIRGREIVVDFAGSVTVDGVDMTWALSERGWAGVEPGQQMSASIRSLSAEGSGTADVELRATYL</sequence>